<dbReference type="InterPro" id="IPR029063">
    <property type="entry name" value="SAM-dependent_MTases_sf"/>
</dbReference>
<reference evidence="2 3" key="1">
    <citation type="submission" date="2024-06" db="EMBL/GenBank/DDBJ databases">
        <title>The Natural Products Discovery Center: Release of the First 8490 Sequenced Strains for Exploring Actinobacteria Biosynthetic Diversity.</title>
        <authorList>
            <person name="Kalkreuter E."/>
            <person name="Kautsar S.A."/>
            <person name="Yang D."/>
            <person name="Bader C.D."/>
            <person name="Teijaro C.N."/>
            <person name="Fluegel L."/>
            <person name="Davis C.M."/>
            <person name="Simpson J.R."/>
            <person name="Lauterbach L."/>
            <person name="Steele A.D."/>
            <person name="Gui C."/>
            <person name="Meng S."/>
            <person name="Li G."/>
            <person name="Viehrig K."/>
            <person name="Ye F."/>
            <person name="Su P."/>
            <person name="Kiefer A.F."/>
            <person name="Nichols A."/>
            <person name="Cepeda A.J."/>
            <person name="Yan W."/>
            <person name="Fan B."/>
            <person name="Jiang Y."/>
            <person name="Adhikari A."/>
            <person name="Zheng C.-J."/>
            <person name="Schuster L."/>
            <person name="Cowan T.M."/>
            <person name="Smanski M.J."/>
            <person name="Chevrette M.G."/>
            <person name="De Carvalho L.P.S."/>
            <person name="Shen B."/>
        </authorList>
    </citation>
    <scope>NUCLEOTIDE SEQUENCE [LARGE SCALE GENOMIC DNA]</scope>
    <source>
        <strain evidence="2 3">NPDC020594</strain>
    </source>
</reference>
<dbReference type="CDD" id="cd02440">
    <property type="entry name" value="AdoMet_MTases"/>
    <property type="match status" value="1"/>
</dbReference>
<accession>A0ABV3AJF4</accession>
<dbReference type="Pfam" id="PF13489">
    <property type="entry name" value="Methyltransf_23"/>
    <property type="match status" value="1"/>
</dbReference>
<sequence>MGATVLDIERRTLLAWDAYGTHHQTRATEIPEVGRLAWGYWPTAGPGEEVLGELTGRRVLDLGSGIGKYPAHLARNGARVDAVESARAQHERAVARYGGQAGLRLLHADAAEYLKGAEPYDVVYSVHGVPYIDPHRLLPALASALTPGGRLVFSALHTTSAGDGPSTSVTARPERLLLAGGGSLTVQMWVLTPTLWEDLLVDHGLLVDRIDILTAPDDDTPLACTLVQAHRPESRPAPGTIGTCRAETRSSTPPTPVCSPAS</sequence>
<dbReference type="RefSeq" id="WP_356193204.1">
    <property type="nucleotide sequence ID" value="NZ_JBEXDP010000012.1"/>
</dbReference>
<dbReference type="EC" id="2.1.1.-" evidence="2"/>
<dbReference type="SUPFAM" id="SSF53335">
    <property type="entry name" value="S-adenosyl-L-methionine-dependent methyltransferases"/>
    <property type="match status" value="1"/>
</dbReference>
<name>A0ABV3AJF4_9ACTN</name>
<evidence type="ECO:0000313" key="3">
    <source>
        <dbReference type="Proteomes" id="UP001551011"/>
    </source>
</evidence>
<organism evidence="2 3">
    <name type="scientific">Streptomyces flaveolus</name>
    <dbReference type="NCBI Taxonomy" id="67297"/>
    <lineage>
        <taxon>Bacteria</taxon>
        <taxon>Bacillati</taxon>
        <taxon>Actinomycetota</taxon>
        <taxon>Actinomycetes</taxon>
        <taxon>Kitasatosporales</taxon>
        <taxon>Streptomycetaceae</taxon>
        <taxon>Streptomyces</taxon>
    </lineage>
</organism>
<dbReference type="PANTHER" id="PTHR43861">
    <property type="entry name" value="TRANS-ACONITATE 2-METHYLTRANSFERASE-RELATED"/>
    <property type="match status" value="1"/>
</dbReference>
<gene>
    <name evidence="2" type="ORF">AB0H04_35400</name>
</gene>
<feature type="compositionally biased region" description="Pro residues" evidence="1">
    <location>
        <begin position="253"/>
        <end position="262"/>
    </location>
</feature>
<feature type="region of interest" description="Disordered" evidence="1">
    <location>
        <begin position="231"/>
        <end position="262"/>
    </location>
</feature>
<dbReference type="EMBL" id="JBFAEG010000032">
    <property type="protein sequence ID" value="MEU5712081.1"/>
    <property type="molecule type" value="Genomic_DNA"/>
</dbReference>
<evidence type="ECO:0000313" key="2">
    <source>
        <dbReference type="EMBL" id="MEU5712081.1"/>
    </source>
</evidence>
<keyword evidence="3" id="KW-1185">Reference proteome</keyword>
<protein>
    <submittedName>
        <fullName evidence="2">Class I SAM-dependent methyltransferase</fullName>
        <ecNumber evidence="2">2.1.1.-</ecNumber>
    </submittedName>
</protein>
<comment type="caution">
    <text evidence="2">The sequence shown here is derived from an EMBL/GenBank/DDBJ whole genome shotgun (WGS) entry which is preliminary data.</text>
</comment>
<evidence type="ECO:0000256" key="1">
    <source>
        <dbReference type="SAM" id="MobiDB-lite"/>
    </source>
</evidence>
<keyword evidence="2" id="KW-0489">Methyltransferase</keyword>
<proteinExistence type="predicted"/>
<keyword evidence="2" id="KW-0808">Transferase</keyword>
<dbReference type="GO" id="GO:0032259">
    <property type="term" value="P:methylation"/>
    <property type="evidence" value="ECO:0007669"/>
    <property type="project" value="UniProtKB-KW"/>
</dbReference>
<dbReference type="Gene3D" id="3.40.50.150">
    <property type="entry name" value="Vaccinia Virus protein VP39"/>
    <property type="match status" value="1"/>
</dbReference>
<dbReference type="GO" id="GO:0008168">
    <property type="term" value="F:methyltransferase activity"/>
    <property type="evidence" value="ECO:0007669"/>
    <property type="project" value="UniProtKB-KW"/>
</dbReference>
<dbReference type="Proteomes" id="UP001551011">
    <property type="component" value="Unassembled WGS sequence"/>
</dbReference>